<dbReference type="PANTHER" id="PTHR10098">
    <property type="entry name" value="RAPSYN-RELATED"/>
    <property type="match status" value="1"/>
</dbReference>
<dbReference type="SMART" id="SM00028">
    <property type="entry name" value="TPR"/>
    <property type="match status" value="4"/>
</dbReference>
<feature type="repeat" description="TPR" evidence="1">
    <location>
        <begin position="1218"/>
        <end position="1251"/>
    </location>
</feature>
<dbReference type="Gene3D" id="3.40.50.10140">
    <property type="entry name" value="Toll/interleukin-1 receptor homology (TIR) domain"/>
    <property type="match status" value="1"/>
</dbReference>
<dbReference type="InterPro" id="IPR035897">
    <property type="entry name" value="Toll_tir_struct_dom_sf"/>
</dbReference>
<protein>
    <submittedName>
        <fullName evidence="4">Tetratricopeptide repeat protein</fullName>
    </submittedName>
</protein>
<evidence type="ECO:0000256" key="1">
    <source>
        <dbReference type="PROSITE-ProRule" id="PRU00339"/>
    </source>
</evidence>
<organism evidence="4 5">
    <name type="scientific">Paractinoplanes bogorensis</name>
    <dbReference type="NCBI Taxonomy" id="1610840"/>
    <lineage>
        <taxon>Bacteria</taxon>
        <taxon>Bacillati</taxon>
        <taxon>Actinomycetota</taxon>
        <taxon>Actinomycetes</taxon>
        <taxon>Micromonosporales</taxon>
        <taxon>Micromonosporaceae</taxon>
        <taxon>Paractinoplanes</taxon>
    </lineage>
</organism>
<dbReference type="SUPFAM" id="SSF52540">
    <property type="entry name" value="P-loop containing nucleoside triphosphate hydrolases"/>
    <property type="match status" value="1"/>
</dbReference>
<dbReference type="PROSITE" id="PS50005">
    <property type="entry name" value="TPR"/>
    <property type="match status" value="3"/>
</dbReference>
<keyword evidence="1" id="KW-0802">TPR repeat</keyword>
<dbReference type="Pfam" id="PF12770">
    <property type="entry name" value="CHAT"/>
    <property type="match status" value="1"/>
</dbReference>
<feature type="domain" description="TIR" evidence="3">
    <location>
        <begin position="13"/>
        <end position="147"/>
    </location>
</feature>
<dbReference type="Pfam" id="PF13424">
    <property type="entry name" value="TPR_12"/>
    <property type="match status" value="2"/>
</dbReference>
<dbReference type="PANTHER" id="PTHR10098:SF106">
    <property type="entry name" value="TETRATRICOPEPTIDE REPEAT PROTEIN 28-LIKE PROTEIN"/>
    <property type="match status" value="1"/>
</dbReference>
<sequence length="1280" mass="139645">MSDPVRGSSVDAPRFDVFVSYAHADADWVRILAGRLHQAGLQVFLDEWQITPGDVLVHSLDDAILASTAGILVVSPQSMGSSWVREEYAALLGQAVDQGRRLIPVIYQDAEVPPLLATRVWVDFRHADGPAYDTALTRLIGAIRGQPPGRPPTDRDLLVAPGSAFRPAGPRRARLTVTNGQVELIDLDRDTTVTVRPEPDRNLIYRLRDLDHARQARRGWVTRRDELDSAATDIPVQRSLHEVGALLGRVYTPGAAGQALSALTSDARGQHVSLQLEVDAEGDLEDLPWEALIPPDGPRPLALDPTIQLFRSVTVDGPTPALSIPAPLRVLAVLAAPFGRDSGPVLDTEHELATILDAVEPARKQARAYVRVLNTGTLDAIREALTVQRFHVLHISSHAGPDSLLLEKPDGSPHPVTAPDLIKAIPNDKAPALIVLAGCSTAQNNRNSDDPTRALPGLARKLIAAGIPQVLAMTAPVTDRYATRFGAQFYRELALSPTPSVIAATAVARQQVEDARQALPAEHLEAHLVEWATPTVLLRGRPLPLYDPTAGLEQITEPTSPTLAAGIPLRPLGDFVGRRSDLHTLTVAMRKPGRAGVLVHGIGGVGKSSLTAELFRALNDDIGLVVSVVGATTADQLLDAFGRTLFTQALATGQTDSHPDRQLATFLRTPSEPWQDRLSTALALLAERPVTLLLDNFETNLEPQPDGTGRIVDETLAELLAQWIRTPGVHRTVITSRYPFTLPAEAHKRLTVHHLGPLSLAETRKLIWRLPTLDALTAVQQQQAWTVVGGHPRTMEYLDALLRQGQARFPDVTERLERLLDAEGISPEGWTAEPGSEPSPEGVPSFDRALAEAVTVTVNDTLLHDLVGLLDPAARALLIGAAVYRNPADQLALAWQTAQSDPIPDDPDRDQRLHRLGQDLTAAAREGRPTGLDEQGYTTEHLAQLQADLAAMRRPPLTATVVDPAVLAVLGGLGLITPTPADSPSDPRPGPDGGLFSVHRWTATALARLYPEPTRQAHQRAAAYYTWRIQYRPQGLVEDLYDRIEARYHHHTAGDLPAAISLSYDIRDQLDGWSAWDWEKRICQETLTWLPATSYDTAAFTHQLGNLAYLTGDLAEAERRYQQSLTIVEELGDRAGTALSYHQLGMLAQDRGDYVEAERRHQQALTIKEDLGDRAGAARSYHELGNLAYLTGDLAEAERRYQQSLTIKEDLGDRAGTALSYHQLGMLAQNRGDYAEAKRRYQQSLTILEDLGDRAGTARSYHQLGNLAYLTGDLAEAERR</sequence>
<dbReference type="InterPro" id="IPR024983">
    <property type="entry name" value="CHAT_dom"/>
</dbReference>
<dbReference type="RefSeq" id="WP_215796219.1">
    <property type="nucleotide sequence ID" value="NZ_JAHKKG010000028.1"/>
</dbReference>
<evidence type="ECO:0000259" key="3">
    <source>
        <dbReference type="PROSITE" id="PS50104"/>
    </source>
</evidence>
<feature type="compositionally biased region" description="Low complexity" evidence="2">
    <location>
        <begin position="833"/>
        <end position="844"/>
    </location>
</feature>
<feature type="repeat" description="TPR" evidence="1">
    <location>
        <begin position="1138"/>
        <end position="1171"/>
    </location>
</feature>
<keyword evidence="5" id="KW-1185">Reference proteome</keyword>
<dbReference type="Pfam" id="PF13374">
    <property type="entry name" value="TPR_10"/>
    <property type="match status" value="1"/>
</dbReference>
<dbReference type="InterPro" id="IPR027417">
    <property type="entry name" value="P-loop_NTPase"/>
</dbReference>
<dbReference type="InterPro" id="IPR041664">
    <property type="entry name" value="AAA_16"/>
</dbReference>
<dbReference type="Pfam" id="PF13191">
    <property type="entry name" value="AAA_16"/>
    <property type="match status" value="1"/>
</dbReference>
<dbReference type="PROSITE" id="PS50104">
    <property type="entry name" value="TIR"/>
    <property type="match status" value="1"/>
</dbReference>
<dbReference type="InterPro" id="IPR019734">
    <property type="entry name" value="TPR_rpt"/>
</dbReference>
<reference evidence="4 5" key="1">
    <citation type="submission" date="2021-06" db="EMBL/GenBank/DDBJ databases">
        <title>Actinoplanes lichenicola sp. nov., and Actinoplanes ovalisporus sp. nov., isolated from lichen in Thailand.</title>
        <authorList>
            <person name="Saeng-In P."/>
            <person name="Kanchanasin P."/>
            <person name="Yuki M."/>
            <person name="Kudo T."/>
            <person name="Ohkuma M."/>
            <person name="Phongsopitanun W."/>
            <person name="Tanasupawat S."/>
        </authorList>
    </citation>
    <scope>NUCLEOTIDE SEQUENCE [LARGE SCALE GENOMIC DNA]</scope>
    <source>
        <strain evidence="4 5">NBRC 110975</strain>
    </source>
</reference>
<dbReference type="InterPro" id="IPR011990">
    <property type="entry name" value="TPR-like_helical_dom_sf"/>
</dbReference>
<dbReference type="Proteomes" id="UP001519654">
    <property type="component" value="Unassembled WGS sequence"/>
</dbReference>
<evidence type="ECO:0000256" key="2">
    <source>
        <dbReference type="SAM" id="MobiDB-lite"/>
    </source>
</evidence>
<dbReference type="SUPFAM" id="SSF48452">
    <property type="entry name" value="TPR-like"/>
    <property type="match status" value="1"/>
</dbReference>
<evidence type="ECO:0000313" key="5">
    <source>
        <dbReference type="Proteomes" id="UP001519654"/>
    </source>
</evidence>
<evidence type="ECO:0000313" key="4">
    <source>
        <dbReference type="EMBL" id="MBU2670974.1"/>
    </source>
</evidence>
<dbReference type="SMART" id="SM00255">
    <property type="entry name" value="TIR"/>
    <property type="match status" value="1"/>
</dbReference>
<gene>
    <name evidence="4" type="ORF">KOI35_46500</name>
</gene>
<dbReference type="SUPFAM" id="SSF52200">
    <property type="entry name" value="Toll/Interleukin receptor TIR domain"/>
    <property type="match status" value="1"/>
</dbReference>
<feature type="non-terminal residue" evidence="4">
    <location>
        <position position="1280"/>
    </location>
</feature>
<name>A0ABS5Z5K2_9ACTN</name>
<proteinExistence type="predicted"/>
<dbReference type="Pfam" id="PF13676">
    <property type="entry name" value="TIR_2"/>
    <property type="match status" value="1"/>
</dbReference>
<feature type="region of interest" description="Disordered" evidence="2">
    <location>
        <begin position="823"/>
        <end position="844"/>
    </location>
</feature>
<dbReference type="EMBL" id="JAHKKG010000028">
    <property type="protein sequence ID" value="MBU2670974.1"/>
    <property type="molecule type" value="Genomic_DNA"/>
</dbReference>
<feature type="repeat" description="TPR" evidence="1">
    <location>
        <begin position="1178"/>
        <end position="1211"/>
    </location>
</feature>
<dbReference type="Gene3D" id="3.40.50.300">
    <property type="entry name" value="P-loop containing nucleotide triphosphate hydrolases"/>
    <property type="match status" value="1"/>
</dbReference>
<dbReference type="InterPro" id="IPR000157">
    <property type="entry name" value="TIR_dom"/>
</dbReference>
<comment type="caution">
    <text evidence="4">The sequence shown here is derived from an EMBL/GenBank/DDBJ whole genome shotgun (WGS) entry which is preliminary data.</text>
</comment>
<accession>A0ABS5Z5K2</accession>
<dbReference type="Gene3D" id="1.25.40.10">
    <property type="entry name" value="Tetratricopeptide repeat domain"/>
    <property type="match status" value="2"/>
</dbReference>